<dbReference type="Proteomes" id="UP000601055">
    <property type="component" value="Unassembled WGS sequence"/>
</dbReference>
<protein>
    <submittedName>
        <fullName evidence="2">Methyltransferase domain-containing protein</fullName>
    </submittedName>
</protein>
<comment type="caution">
    <text evidence="2">The sequence shown here is derived from an EMBL/GenBank/DDBJ whole genome shotgun (WGS) entry which is preliminary data.</text>
</comment>
<keyword evidence="2" id="KW-0489">Methyltransferase</keyword>
<dbReference type="AlphaFoldDB" id="A0A923E1K5"/>
<dbReference type="CDD" id="cd02440">
    <property type="entry name" value="AdoMet_MTases"/>
    <property type="match status" value="1"/>
</dbReference>
<sequence>MDVFGNALTDFYKKGKADILWLHNSYDEPEEMPVDIFFRDFEEMPDLEHKALTLCYGKVLDVGAGVGGHALFLQEAGADVTAIDISADAVKLMQQRGVKKAVVQDVFETTEKYDTLLLLMNGIGLTGTLAGFIDFLEKAKTLINVNGQLLFDSSDIAYLYTELLKPENKYYGEVNYCYEYKKQKGNWFNWLYLDQETLIRTANQNGWECEIVFDDGEDQYLARLTNNKH</sequence>
<dbReference type="SUPFAM" id="SSF53335">
    <property type="entry name" value="S-adenosyl-L-methionine-dependent methyltransferases"/>
    <property type="match status" value="1"/>
</dbReference>
<keyword evidence="3" id="KW-1185">Reference proteome</keyword>
<dbReference type="InterPro" id="IPR041698">
    <property type="entry name" value="Methyltransf_25"/>
</dbReference>
<dbReference type="GO" id="GO:0008168">
    <property type="term" value="F:methyltransferase activity"/>
    <property type="evidence" value="ECO:0007669"/>
    <property type="project" value="UniProtKB-KW"/>
</dbReference>
<dbReference type="RefSeq" id="WP_182923046.1">
    <property type="nucleotide sequence ID" value="NZ_WNXD01000002.1"/>
</dbReference>
<name>A0A923E1K5_9SPHI</name>
<reference evidence="2" key="1">
    <citation type="submission" date="2019-11" db="EMBL/GenBank/DDBJ databases">
        <title>Description of Pedobacter sp. LMG 31464T.</title>
        <authorList>
            <person name="Carlier A."/>
            <person name="Qi S."/>
            <person name="Vandamme P."/>
        </authorList>
    </citation>
    <scope>NUCLEOTIDE SEQUENCE</scope>
    <source>
        <strain evidence="2">LMG 31464</strain>
    </source>
</reference>
<dbReference type="EMBL" id="WNXD01000002">
    <property type="protein sequence ID" value="MBB2146388.1"/>
    <property type="molecule type" value="Genomic_DNA"/>
</dbReference>
<dbReference type="InterPro" id="IPR029063">
    <property type="entry name" value="SAM-dependent_MTases_sf"/>
</dbReference>
<gene>
    <name evidence="2" type="ORF">GM921_12880</name>
</gene>
<feature type="domain" description="Methyltransferase" evidence="1">
    <location>
        <begin position="59"/>
        <end position="101"/>
    </location>
</feature>
<dbReference type="GO" id="GO:0032259">
    <property type="term" value="P:methylation"/>
    <property type="evidence" value="ECO:0007669"/>
    <property type="project" value="UniProtKB-KW"/>
</dbReference>
<keyword evidence="2" id="KW-0808">Transferase</keyword>
<dbReference type="Gene3D" id="3.40.50.150">
    <property type="entry name" value="Vaccinia Virus protein VP39"/>
    <property type="match status" value="1"/>
</dbReference>
<evidence type="ECO:0000259" key="1">
    <source>
        <dbReference type="Pfam" id="PF13649"/>
    </source>
</evidence>
<evidence type="ECO:0000313" key="3">
    <source>
        <dbReference type="Proteomes" id="UP000601055"/>
    </source>
</evidence>
<evidence type="ECO:0000313" key="2">
    <source>
        <dbReference type="EMBL" id="MBB2146388.1"/>
    </source>
</evidence>
<proteinExistence type="predicted"/>
<organism evidence="2 3">
    <name type="scientific">Pedobacter planticolens</name>
    <dbReference type="NCBI Taxonomy" id="2679964"/>
    <lineage>
        <taxon>Bacteria</taxon>
        <taxon>Pseudomonadati</taxon>
        <taxon>Bacteroidota</taxon>
        <taxon>Sphingobacteriia</taxon>
        <taxon>Sphingobacteriales</taxon>
        <taxon>Sphingobacteriaceae</taxon>
        <taxon>Pedobacter</taxon>
    </lineage>
</organism>
<dbReference type="Pfam" id="PF13649">
    <property type="entry name" value="Methyltransf_25"/>
    <property type="match status" value="1"/>
</dbReference>
<accession>A0A923E1K5</accession>